<reference evidence="8" key="3">
    <citation type="submission" date="2025-09" db="UniProtKB">
        <authorList>
            <consortium name="Ensembl"/>
        </authorList>
    </citation>
    <scope>IDENTIFICATION</scope>
</reference>
<reference evidence="8 9" key="1">
    <citation type="journal article" date="2014" name="Nat. Genet.">
        <title>Whole-genome sequence of a flatfish provides insights into ZW sex chromosome evolution and adaptation to a benthic lifestyle.</title>
        <authorList>
            <person name="Chen S."/>
            <person name="Zhang G."/>
            <person name="Shao C."/>
            <person name="Huang Q."/>
            <person name="Liu G."/>
            <person name="Zhang P."/>
            <person name="Song W."/>
            <person name="An N."/>
            <person name="Chalopin D."/>
            <person name="Volff J.N."/>
            <person name="Hong Y."/>
            <person name="Li Q."/>
            <person name="Sha Z."/>
            <person name="Zhou H."/>
            <person name="Xie M."/>
            <person name="Yu Q."/>
            <person name="Liu Y."/>
            <person name="Xiang H."/>
            <person name="Wang N."/>
            <person name="Wu K."/>
            <person name="Yang C."/>
            <person name="Zhou Q."/>
            <person name="Liao X."/>
            <person name="Yang L."/>
            <person name="Hu Q."/>
            <person name="Zhang J."/>
            <person name="Meng L."/>
            <person name="Jin L."/>
            <person name="Tian Y."/>
            <person name="Lian J."/>
            <person name="Yang J."/>
            <person name="Miao G."/>
            <person name="Liu S."/>
            <person name="Liang Z."/>
            <person name="Yan F."/>
            <person name="Li Y."/>
            <person name="Sun B."/>
            <person name="Zhang H."/>
            <person name="Zhang J."/>
            <person name="Zhu Y."/>
            <person name="Du M."/>
            <person name="Zhao Y."/>
            <person name="Schartl M."/>
            <person name="Tang Q."/>
            <person name="Wang J."/>
        </authorList>
    </citation>
    <scope>NUCLEOTIDE SEQUENCE</scope>
</reference>
<keyword evidence="4" id="KW-0804">Transcription</keyword>
<evidence type="ECO:0000313" key="9">
    <source>
        <dbReference type="Proteomes" id="UP000265120"/>
    </source>
</evidence>
<dbReference type="CDD" id="cd14694">
    <property type="entry name" value="bZIP_NFIL3"/>
    <property type="match status" value="1"/>
</dbReference>
<dbReference type="PANTHER" id="PTHR15284:SF6">
    <property type="entry name" value="HYPOTHETICAL LOC799271-RELATED"/>
    <property type="match status" value="1"/>
</dbReference>
<protein>
    <recommendedName>
        <fullName evidence="7">BZIP domain-containing protein</fullName>
    </recommendedName>
</protein>
<dbReference type="Ensembl" id="ENSCSET00000017659.1">
    <property type="protein sequence ID" value="ENSCSEP00000017442.1"/>
    <property type="gene ID" value="ENSCSEG00000011182.1"/>
</dbReference>
<dbReference type="GO" id="GO:0003677">
    <property type="term" value="F:DNA binding"/>
    <property type="evidence" value="ECO:0007669"/>
    <property type="project" value="UniProtKB-KW"/>
</dbReference>
<evidence type="ECO:0000256" key="4">
    <source>
        <dbReference type="ARBA" id="ARBA00023163"/>
    </source>
</evidence>
<dbReference type="Pfam" id="PF07716">
    <property type="entry name" value="bZIP_2"/>
    <property type="match status" value="1"/>
</dbReference>
<feature type="domain" description="BZIP" evidence="7">
    <location>
        <begin position="57"/>
        <end position="107"/>
    </location>
</feature>
<dbReference type="PANTHER" id="PTHR15284">
    <property type="entry name" value="NUCLEAR FACTOR INTERLEUKIN-3-REGULATED PROTEIN"/>
    <property type="match status" value="1"/>
</dbReference>
<evidence type="ECO:0000256" key="2">
    <source>
        <dbReference type="ARBA" id="ARBA00023015"/>
    </source>
</evidence>
<evidence type="ECO:0000256" key="1">
    <source>
        <dbReference type="ARBA" id="ARBA00006079"/>
    </source>
</evidence>
<dbReference type="Gene3D" id="1.20.5.170">
    <property type="match status" value="1"/>
</dbReference>
<proteinExistence type="inferred from homology"/>
<evidence type="ECO:0000256" key="5">
    <source>
        <dbReference type="ARBA" id="ARBA00023242"/>
    </source>
</evidence>
<evidence type="ECO:0000259" key="7">
    <source>
        <dbReference type="PROSITE" id="PS50217"/>
    </source>
</evidence>
<dbReference type="InterPro" id="IPR004827">
    <property type="entry name" value="bZIP"/>
</dbReference>
<organism evidence="8 9">
    <name type="scientific">Cynoglossus semilaevis</name>
    <name type="common">Tongue sole</name>
    <dbReference type="NCBI Taxonomy" id="244447"/>
    <lineage>
        <taxon>Eukaryota</taxon>
        <taxon>Metazoa</taxon>
        <taxon>Chordata</taxon>
        <taxon>Craniata</taxon>
        <taxon>Vertebrata</taxon>
        <taxon>Euteleostomi</taxon>
        <taxon>Actinopterygii</taxon>
        <taxon>Neopterygii</taxon>
        <taxon>Teleostei</taxon>
        <taxon>Neoteleostei</taxon>
        <taxon>Acanthomorphata</taxon>
        <taxon>Carangaria</taxon>
        <taxon>Pleuronectiformes</taxon>
        <taxon>Pleuronectoidei</taxon>
        <taxon>Cynoglossidae</taxon>
        <taxon>Cynoglossinae</taxon>
        <taxon>Cynoglossus</taxon>
    </lineage>
</organism>
<evidence type="ECO:0000256" key="3">
    <source>
        <dbReference type="ARBA" id="ARBA00023125"/>
    </source>
</evidence>
<dbReference type="PROSITE" id="PS50217">
    <property type="entry name" value="BZIP"/>
    <property type="match status" value="1"/>
</dbReference>
<dbReference type="GO" id="GO:0003700">
    <property type="term" value="F:DNA-binding transcription factor activity"/>
    <property type="evidence" value="ECO:0007669"/>
    <property type="project" value="InterPro"/>
</dbReference>
<dbReference type="STRING" id="244447.ENSCSEP00000017442"/>
<evidence type="ECO:0000256" key="6">
    <source>
        <dbReference type="SAM" id="MobiDB-lite"/>
    </source>
</evidence>
<dbReference type="SMART" id="SM00338">
    <property type="entry name" value="BRLZ"/>
    <property type="match status" value="1"/>
</dbReference>
<feature type="region of interest" description="Disordered" evidence="6">
    <location>
        <begin position="29"/>
        <end position="49"/>
    </location>
</feature>
<dbReference type="FunFam" id="1.20.5.170:FF:000025">
    <property type="entry name" value="nuclear factor interleukin-3-regulated protein-like"/>
    <property type="match status" value="1"/>
</dbReference>
<keyword evidence="3" id="KW-0238">DNA-binding</keyword>
<accession>A0A3P8VSX6</accession>
<dbReference type="GeneTree" id="ENSGT00940000164108"/>
<evidence type="ECO:0000313" key="8">
    <source>
        <dbReference type="Ensembl" id="ENSCSEP00000017442.1"/>
    </source>
</evidence>
<keyword evidence="2" id="KW-0805">Transcription regulation</keyword>
<name>A0A3P8VSX6_CYNSE</name>
<dbReference type="SUPFAM" id="SSF57959">
    <property type="entry name" value="Leucine zipper domain"/>
    <property type="match status" value="1"/>
</dbReference>
<dbReference type="InterPro" id="IPR047229">
    <property type="entry name" value="NFIL3-like"/>
</dbReference>
<dbReference type="PROSITE" id="PS00036">
    <property type="entry name" value="BZIP_BASIC"/>
    <property type="match status" value="1"/>
</dbReference>
<keyword evidence="5" id="KW-0539">Nucleus</keyword>
<dbReference type="AlphaFoldDB" id="A0A3P8VSX6"/>
<comment type="similarity">
    <text evidence="1">Belongs to the bZIP family. NFIL3 subfamily.</text>
</comment>
<reference evidence="8" key="2">
    <citation type="submission" date="2025-08" db="UniProtKB">
        <authorList>
            <consortium name="Ensembl"/>
        </authorList>
    </citation>
    <scope>IDENTIFICATION</scope>
</reference>
<dbReference type="Proteomes" id="UP000265120">
    <property type="component" value="Chromosome 9"/>
</dbReference>
<feature type="region of interest" description="Disordered" evidence="6">
    <location>
        <begin position="247"/>
        <end position="278"/>
    </location>
</feature>
<sequence>MTGPFSDEATSILSSTSQLARTLLGHSFAKSGRSADEESSSNISSRKREFMPIEKKDECYWDKRRKNNEAAKRSRERRRANDMVLEGRVLSLLEENARLRAELLALKLRYGLVKDSSNVSILPLSVPPGALYPTHNDGPSFLNTPQKNTAQQVHLHYPHQALPSFIYGVRAAPPVVSHSVSEESCVSTSCSSNLGSPVFFEDTSSELGPSPGELVEEQVGNQSHMCLLEFNEAQCITKHQTREGLRNLPHKLRFKGPSSCSDGGETPPTSADRHSEPPVATVMPNIQMRDHQQVGWSTEGADAGVMQQYQVLSSDDCNSRDGRYRTEDMSLRSQVSCLSQEVAQLKRLFSQQLFSKAVHYGHFQRLGREPKSL</sequence>
<dbReference type="InParanoid" id="A0A3P8VSX6"/>
<keyword evidence="9" id="KW-1185">Reference proteome</keyword>
<dbReference type="InterPro" id="IPR047106">
    <property type="entry name" value="NFIL3-like_bZIP"/>
</dbReference>
<dbReference type="GO" id="GO:0007623">
    <property type="term" value="P:circadian rhythm"/>
    <property type="evidence" value="ECO:0007669"/>
    <property type="project" value="TreeGrafter"/>
</dbReference>
<dbReference type="InterPro" id="IPR046347">
    <property type="entry name" value="bZIP_sf"/>
</dbReference>
<dbReference type="GO" id="GO:0005634">
    <property type="term" value="C:nucleus"/>
    <property type="evidence" value="ECO:0007669"/>
    <property type="project" value="TreeGrafter"/>
</dbReference>